<dbReference type="Proteomes" id="UP000050509">
    <property type="component" value="Unassembled WGS sequence"/>
</dbReference>
<feature type="domain" description="C2H2-type" evidence="1">
    <location>
        <begin position="16"/>
        <end position="44"/>
    </location>
</feature>
<protein>
    <recommendedName>
        <fullName evidence="1">C2H2-type domain-containing protein</fullName>
    </recommendedName>
</protein>
<keyword evidence="3" id="KW-1185">Reference proteome</keyword>
<name>A0A0P9DAN0_9CHLR</name>
<evidence type="ECO:0000313" key="2">
    <source>
        <dbReference type="EMBL" id="KPV54681.1"/>
    </source>
</evidence>
<dbReference type="InterPro" id="IPR013087">
    <property type="entry name" value="Znf_C2H2_type"/>
</dbReference>
<reference evidence="2 3" key="1">
    <citation type="submission" date="2015-09" db="EMBL/GenBank/DDBJ databases">
        <title>Draft genome sequence of Kouleothrix aurantiaca JCM 19913.</title>
        <authorList>
            <person name="Hemp J."/>
        </authorList>
    </citation>
    <scope>NUCLEOTIDE SEQUENCE [LARGE SCALE GENOMIC DNA]</scope>
    <source>
        <strain evidence="2 3">COM-B</strain>
    </source>
</reference>
<dbReference type="PROSITE" id="PS50157">
    <property type="entry name" value="ZINC_FINGER_C2H2_2"/>
    <property type="match status" value="1"/>
</dbReference>
<sequence length="67" mass="7814">MTPTYTTNDWRGLPHYECDQCVFDTLDEAEMVQHIRDNHNPPQPKPVIEPKTTEVFAEVVKEEQENA</sequence>
<proteinExistence type="predicted"/>
<accession>A0A0P9DAN0</accession>
<dbReference type="EMBL" id="LJCR01000024">
    <property type="protein sequence ID" value="KPV54681.1"/>
    <property type="molecule type" value="Genomic_DNA"/>
</dbReference>
<evidence type="ECO:0000313" key="3">
    <source>
        <dbReference type="Proteomes" id="UP000050509"/>
    </source>
</evidence>
<dbReference type="AlphaFoldDB" id="A0A0P9DAN0"/>
<comment type="caution">
    <text evidence="2">The sequence shown here is derived from an EMBL/GenBank/DDBJ whole genome shotgun (WGS) entry which is preliminary data.</text>
</comment>
<gene>
    <name evidence="2" type="ORF">SE17_02320</name>
</gene>
<evidence type="ECO:0000259" key="1">
    <source>
        <dbReference type="PROSITE" id="PS50157"/>
    </source>
</evidence>
<organism evidence="2 3">
    <name type="scientific">Kouleothrix aurantiaca</name>
    <dbReference type="NCBI Taxonomy" id="186479"/>
    <lineage>
        <taxon>Bacteria</taxon>
        <taxon>Bacillati</taxon>
        <taxon>Chloroflexota</taxon>
        <taxon>Chloroflexia</taxon>
        <taxon>Chloroflexales</taxon>
        <taxon>Roseiflexineae</taxon>
        <taxon>Roseiflexaceae</taxon>
        <taxon>Kouleothrix</taxon>
    </lineage>
</organism>